<dbReference type="SMART" id="SM00382">
    <property type="entry name" value="AAA"/>
    <property type="match status" value="1"/>
</dbReference>
<dbReference type="EMBL" id="MG913608">
    <property type="protein sequence ID" value="AWD77953.1"/>
    <property type="molecule type" value="Genomic_DNA"/>
</dbReference>
<gene>
    <name evidence="9" type="primary">ycf2</name>
</gene>
<evidence type="ECO:0000256" key="1">
    <source>
        <dbReference type="ARBA" id="ARBA00002329"/>
    </source>
</evidence>
<keyword evidence="6" id="KW-0547">Nucleotide-binding</keyword>
<comment type="similarity">
    <text evidence="3">Belongs to the Ycf2 family.</text>
</comment>
<evidence type="ECO:0000259" key="8">
    <source>
        <dbReference type="SMART" id="SM00382"/>
    </source>
</evidence>
<name>A0A343WSI6_9MONI</name>
<dbReference type="InterPro" id="IPR003593">
    <property type="entry name" value="AAA+_ATPase"/>
</dbReference>
<dbReference type="Gene3D" id="1.10.8.60">
    <property type="match status" value="1"/>
</dbReference>
<evidence type="ECO:0000256" key="5">
    <source>
        <dbReference type="ARBA" id="ARBA00022640"/>
    </source>
</evidence>
<dbReference type="SUPFAM" id="SSF52540">
    <property type="entry name" value="P-loop containing nucleoside triphosphate hydrolases"/>
    <property type="match status" value="1"/>
</dbReference>
<organism evidence="9">
    <name type="scientific">Odontosoria chinensis</name>
    <dbReference type="NCBI Taxonomy" id="32133"/>
    <lineage>
        <taxon>Eukaryota</taxon>
        <taxon>Viridiplantae</taxon>
        <taxon>Streptophyta</taxon>
        <taxon>Embryophyta</taxon>
        <taxon>Tracheophyta</taxon>
        <taxon>Polypodiopsida</taxon>
        <taxon>Polypodiidae</taxon>
        <taxon>Polypodiales</taxon>
        <taxon>Lindsaeineae</taxon>
        <taxon>Lindsaeaceae</taxon>
        <taxon>Odontosoria</taxon>
    </lineage>
</organism>
<accession>A0A343WSI6</accession>
<feature type="domain" description="AAA+ ATPase" evidence="8">
    <location>
        <begin position="1392"/>
        <end position="1543"/>
    </location>
</feature>
<evidence type="ECO:0000313" key="9">
    <source>
        <dbReference type="EMBL" id="AWD77953.1"/>
    </source>
</evidence>
<dbReference type="GO" id="GO:0009536">
    <property type="term" value="C:plastid"/>
    <property type="evidence" value="ECO:0007669"/>
    <property type="project" value="UniProtKB-SubCell"/>
</dbReference>
<dbReference type="GO" id="GO:0016887">
    <property type="term" value="F:ATP hydrolysis activity"/>
    <property type="evidence" value="ECO:0007669"/>
    <property type="project" value="InterPro"/>
</dbReference>
<dbReference type="InterPro" id="IPR003959">
    <property type="entry name" value="ATPase_AAA_core"/>
</dbReference>
<sequence>MEKRNEVKEVGKKEIGSPDYFSLSKFLELAEVSISDFFFKSLKNQHLKEFFIGPSSSYKPFIRLFDLWFLSSVFLRNIHHLIGEDSSVTSEIVILLAIPIFMYCLSDKSSIERSFLTTKIIHGGVGIRKKQAEISGDFPYDCFLRFKRSLSVEKGDNKSYYLSSNKNSYTGSTKEEKQARYHAMNPLVSGRWKICITKNLLFEGDIFKGETEKIQVFCRDRYRRNSSRFLTFYNHIGVARNGGDTCQIDFGSLLLREIRNKQDLDRLQAIRLRSNSLIPVIFEFCGKVLLESEDSADRRGDGSVPHFEREAFFNSFSFPFCKKTMLFRDCISGLDYYKIGEDFSTLQYYLQIRNLLINRLTEFLSRLHKSNLIFNRLLFFDTSSGVKPGKEFPLDLKENLPFTRIFGKKLGLLGSSNRFDLDEILPKYFRVSLGIPRGVIHRGENTTFLNQLKRSSHIDLIYSRVRLYERNRVISLYSTYIFLLYDYFYALSTGYFSQIKYRLDGWAGNGEPAGVTRIATDQRLLEWKDNTEGFLNQCINLRINEYRNVQSNIRRWLDTTEDLSSCPKGKIFIKMKYDLEEAIYDVLKTINKLLNSIGTGFGNTNRYDDEHFHQFLNGLFLYKTIAAEVTHQKVLIDTIDHCIEKLNNIDLDELNKEDLLKLELLSSLLEGYLDEEILFLKTDLERKKSLFIDSRLLLNEKSISSLIALEFELEPTTPVGLPRIESIRTGFSRNALSITGRHFWNLFLHNLNCGEGSTRDIGESISRYISDEVNKPNFLDHFNLPIRNCARCNFLPKIKRDFPFKRCGNSYFNVLENLYVGSNDEAISSNVTVSIYPQLSDLLSSNFSKQAAGETADHVLTSVQSISSNLHQSATSLFSDGLSSSISDLKRLLARLDSYPREMKNLFISSCSSGGISVEEAPINPDPLADRRPRTRSKNMGLYNVNLEKFVEDGLDSKDVSTKNQFYQNDLSIGYFWESERLETPYWSLRLPLGNDVTSESGSLAGSIIKKIPHEDTRFPGLSTQKEPTCTSNFTNFNELSKDLKKYKISWIFWKDNISEKWSLFIDYIPWFFTPNWWGYFYNLIRETYPEVVLKISYDSNHNLPRILKRIAEEIDSAKAYLFRSLRQSLGFRFNNDSISIILSKIDFLIYEEIPDEAEMSHSGGWSVSQFSNRPIFYYFILSILFVFAFFKHQWSAVSGSNSLHSWKRFDTTEYLTDPMRRSYLRKVTYSPSTSQMSTRDLLIYSLNKLLNYINNIIFFFFVKNELDSWILCRESSDILDSNKELLTQYLVTNGAIFRYASKSNSNSDLLSNDISHEPYPQERSNILAYLLQLRQNGLSSHKIHKLDPAEKWSICALERNILFSVTTRYRGGLLNAPCQDIPISLQSRLLPSRGILLIGPVETGRSSVIRDIAFNSYFPVVKLPLKKLIYNRSFFQNVRGNFISKESVHRLNLVFAIAKEVSPCTLWIQDIHELNIYRSYHKLEADPRFLLCLILKSIGHRRSNSGICKNIIIASTHVPARIDPALIAPNRLNQLVNFRKSNRCQRHKELSVLLRIKGFEIEDNPPLLEDIGSGTMGYSKRDFLIFANEALLIGTSKRENLVCSDVIGLALHRQHSTVTDMGNGVESRSKCEISSYEIAGAISKSSLLNNYPTNIPFIGRHALKMRFYYLSNWYVEPSITQSTINEFALFSHILGLLAGFAARDLFQMDIRKKENCIVIDKLVENDLNLASSVLENLLKNFSPSEICRGQSRCNNSLSPSSPIEKPKYRSGVTSSINRSLKFMRKGVFNSLTDFELQQSSELINLSLTEVPREITWSHKAWRFRLLRSEAYELIRVLSQPNHLYNLILLYQNHNYVPQRDFEFNKIKGDKNKGYDKRGYLFSFERSITNVTEKSIKRLENRLDNVLLRKQFLELGISDDSSNEYETHCNRVDEPTRFFGGRFIWDPMLLFQPDPNIPTSRRSLLPTQEMARRLYIIYGMRRQRRGNFSNRKIRNFFLYRGDNLKLKPDSSIKRWNNIPLDEEERDSEYVKETSFVNIYLQYPQIFSPARLDCYMVAEYFPERFIRFRLLVHRKKWMRRNCSPFQEFFISNMLFEIYQYVFNPFRFGGTSPDRMTKQYGSSMSQQKYEILFILS</sequence>
<geneLocation type="chloroplast" evidence="9"/>
<evidence type="ECO:0000256" key="7">
    <source>
        <dbReference type="ARBA" id="ARBA00022840"/>
    </source>
</evidence>
<reference evidence="9" key="1">
    <citation type="journal article" date="2018" name="Mitochondrial DNA Part B Resour">
        <title>The first complete chloroplast genome of a traditional Chinese medicinal herb Odontosoria chinensis (Lindsaeaceae).</title>
        <authorList>
            <person name="Xu R."/>
            <person name="Liu S."/>
            <person name="Wang Z."/>
            <person name="Wang T."/>
            <person name="Su Y."/>
        </authorList>
    </citation>
    <scope>NUCLEOTIDE SEQUENCE</scope>
</reference>
<keyword evidence="7" id="KW-0067">ATP-binding</keyword>
<dbReference type="Gene3D" id="3.40.50.300">
    <property type="entry name" value="P-loop containing nucleotide triphosphate hydrolases"/>
    <property type="match status" value="1"/>
</dbReference>
<dbReference type="PANTHER" id="PTHR33078">
    <property type="entry name" value="PROTEIN YCF2-RELATED"/>
    <property type="match status" value="1"/>
</dbReference>
<dbReference type="CDD" id="cd19505">
    <property type="entry name" value="RecA-like_Ycf2"/>
    <property type="match status" value="1"/>
</dbReference>
<dbReference type="EMBL" id="MG913608">
    <property type="protein sequence ID" value="AWD77965.1"/>
    <property type="molecule type" value="Genomic_DNA"/>
</dbReference>
<dbReference type="InterPro" id="IPR027417">
    <property type="entry name" value="P-loop_NTPase"/>
</dbReference>
<keyword evidence="5 9" id="KW-0934">Plastid</keyword>
<evidence type="ECO:0000256" key="3">
    <source>
        <dbReference type="ARBA" id="ARBA00009361"/>
    </source>
</evidence>
<evidence type="ECO:0000256" key="4">
    <source>
        <dbReference type="ARBA" id="ARBA00022528"/>
    </source>
</evidence>
<keyword evidence="4 9" id="KW-0150">Chloroplast</keyword>
<proteinExistence type="inferred from homology"/>
<comment type="subcellular location">
    <subcellularLocation>
        <location evidence="2">Plastid</location>
    </subcellularLocation>
</comment>
<dbReference type="PANTHER" id="PTHR33078:SF100">
    <property type="entry name" value="PROTEIN YCF2"/>
    <property type="match status" value="1"/>
</dbReference>
<dbReference type="Pfam" id="PF00004">
    <property type="entry name" value="AAA"/>
    <property type="match status" value="1"/>
</dbReference>
<dbReference type="GO" id="GO:0005524">
    <property type="term" value="F:ATP binding"/>
    <property type="evidence" value="ECO:0007669"/>
    <property type="project" value="UniProtKB-KW"/>
</dbReference>
<evidence type="ECO:0000256" key="6">
    <source>
        <dbReference type="ARBA" id="ARBA00022741"/>
    </source>
</evidence>
<evidence type="ECO:0000256" key="2">
    <source>
        <dbReference type="ARBA" id="ARBA00004474"/>
    </source>
</evidence>
<protein>
    <recommendedName>
        <fullName evidence="8">AAA+ ATPase domain-containing protein</fullName>
    </recommendedName>
</protein>
<comment type="function">
    <text evidence="1">Probable ATPase of unknown function. Its presence in a non-photosynthetic plant (Epifagus virginiana) and experiments in tobacco indicate that it has an essential function which is probably not related to photosynthesis.</text>
</comment>